<comment type="similarity">
    <text evidence="2">Belongs to the DNA2/NAM7 helicase family. SDE3 subfamily.</text>
</comment>
<evidence type="ECO:0000256" key="2">
    <source>
        <dbReference type="ARBA" id="ARBA00005601"/>
    </source>
</evidence>
<dbReference type="FunFam" id="3.40.50.300:FF:001941">
    <property type="entry name" value="Mov10 RISC complex RNA helicase"/>
    <property type="match status" value="1"/>
</dbReference>
<dbReference type="EC" id="3.6.4.13" evidence="3"/>
<keyword evidence="4" id="KW-0963">Cytoplasm</keyword>
<dbReference type="OrthoDB" id="6513042at2759"/>
<dbReference type="Pfam" id="PF21632">
    <property type="entry name" value="MOV-10_N"/>
    <property type="match status" value="1"/>
</dbReference>
<feature type="region of interest" description="Disordered" evidence="13">
    <location>
        <begin position="105"/>
        <end position="139"/>
    </location>
</feature>
<evidence type="ECO:0000256" key="6">
    <source>
        <dbReference type="ARBA" id="ARBA00022801"/>
    </source>
</evidence>
<evidence type="ECO:0000256" key="13">
    <source>
        <dbReference type="SAM" id="MobiDB-lite"/>
    </source>
</evidence>
<comment type="function">
    <text evidence="12">Probable RNA helicase. Required for RNA-mediated gene silencing by the RNA-induced silencing complex (RISC). Required for both miRNA-mediated translational repression and miRNA-mediated cleavage of complementary mRNAs by RISC.</text>
</comment>
<dbReference type="InterPro" id="IPR049077">
    <property type="entry name" value="MOV-10_Ig-like"/>
</dbReference>
<dbReference type="SUPFAM" id="SSF52540">
    <property type="entry name" value="P-loop containing nucleoside triphosphate hydrolases"/>
    <property type="match status" value="1"/>
</dbReference>
<evidence type="ECO:0000256" key="8">
    <source>
        <dbReference type="ARBA" id="ARBA00022840"/>
    </source>
</evidence>
<dbReference type="PANTHER" id="PTHR45418:SF1">
    <property type="entry name" value="CANCER_TESTIS ANTIGEN 55"/>
    <property type="match status" value="1"/>
</dbReference>
<dbReference type="InterPro" id="IPR049080">
    <property type="entry name" value="MOV-10-like_beta-barrel"/>
</dbReference>
<dbReference type="InterPro" id="IPR041679">
    <property type="entry name" value="DNA2/NAM7-like_C"/>
</dbReference>
<feature type="domain" description="Helicase MOV-10 helical" evidence="19">
    <location>
        <begin position="336"/>
        <end position="404"/>
    </location>
</feature>
<evidence type="ECO:0000256" key="5">
    <source>
        <dbReference type="ARBA" id="ARBA00022741"/>
    </source>
</evidence>
<dbReference type="GO" id="GO:0031047">
    <property type="term" value="P:regulatory ncRNA-mediated gene silencing"/>
    <property type="evidence" value="ECO:0007669"/>
    <property type="project" value="UniProtKB-KW"/>
</dbReference>
<keyword evidence="10" id="KW-0943">RNA-mediated gene silencing</keyword>
<dbReference type="GO" id="GO:0016787">
    <property type="term" value="F:hydrolase activity"/>
    <property type="evidence" value="ECO:0007669"/>
    <property type="project" value="UniProtKB-KW"/>
</dbReference>
<evidence type="ECO:0000256" key="9">
    <source>
        <dbReference type="ARBA" id="ARBA00022884"/>
    </source>
</evidence>
<dbReference type="GO" id="GO:0000932">
    <property type="term" value="C:P-body"/>
    <property type="evidence" value="ECO:0007669"/>
    <property type="project" value="UniProtKB-SubCell"/>
</dbReference>
<dbReference type="InterPro" id="IPR026122">
    <property type="entry name" value="MOV-10/SDE3_DEXXQ/H-box"/>
</dbReference>
<protein>
    <recommendedName>
        <fullName evidence="3">RNA helicase</fullName>
        <ecNumber evidence="3">3.6.4.13</ecNumber>
    </recommendedName>
</protein>
<dbReference type="AlphaFoldDB" id="A0A9Q1FJX5"/>
<evidence type="ECO:0000259" key="15">
    <source>
        <dbReference type="Pfam" id="PF13087"/>
    </source>
</evidence>
<dbReference type="GO" id="GO:0032574">
    <property type="term" value="F:5'-3' RNA helicase activity"/>
    <property type="evidence" value="ECO:0007669"/>
    <property type="project" value="InterPro"/>
</dbReference>
<evidence type="ECO:0000256" key="10">
    <source>
        <dbReference type="ARBA" id="ARBA00023158"/>
    </source>
</evidence>
<comment type="catalytic activity">
    <reaction evidence="11">
        <text>ATP + H2O = ADP + phosphate + H(+)</text>
        <dbReference type="Rhea" id="RHEA:13065"/>
        <dbReference type="ChEBI" id="CHEBI:15377"/>
        <dbReference type="ChEBI" id="CHEBI:15378"/>
        <dbReference type="ChEBI" id="CHEBI:30616"/>
        <dbReference type="ChEBI" id="CHEBI:43474"/>
        <dbReference type="ChEBI" id="CHEBI:456216"/>
        <dbReference type="EC" id="3.6.4.13"/>
    </reaction>
</comment>
<feature type="domain" description="Helicase MOV-10 N-terminal" evidence="16">
    <location>
        <begin position="9"/>
        <end position="70"/>
    </location>
</feature>
<keyword evidence="21" id="KW-1185">Reference proteome</keyword>
<feature type="domain" description="DNA2/NAM7 helicase-like C-terminal" evidence="15">
    <location>
        <begin position="740"/>
        <end position="962"/>
    </location>
</feature>
<organism evidence="20 21">
    <name type="scientific">Synaphobranchus kaupii</name>
    <name type="common">Kaup's arrowtooth eel</name>
    <dbReference type="NCBI Taxonomy" id="118154"/>
    <lineage>
        <taxon>Eukaryota</taxon>
        <taxon>Metazoa</taxon>
        <taxon>Chordata</taxon>
        <taxon>Craniata</taxon>
        <taxon>Vertebrata</taxon>
        <taxon>Euteleostomi</taxon>
        <taxon>Actinopterygii</taxon>
        <taxon>Neopterygii</taxon>
        <taxon>Teleostei</taxon>
        <taxon>Anguilliformes</taxon>
        <taxon>Synaphobranchidae</taxon>
        <taxon>Synaphobranchus</taxon>
    </lineage>
</organism>
<dbReference type="Pfam" id="PF13086">
    <property type="entry name" value="AAA_11"/>
    <property type="match status" value="2"/>
</dbReference>
<dbReference type="Pfam" id="PF13087">
    <property type="entry name" value="AAA_12"/>
    <property type="match status" value="1"/>
</dbReference>
<feature type="domain" description="Helicase MOV-10-like beta-barrel" evidence="18">
    <location>
        <begin position="405"/>
        <end position="491"/>
    </location>
</feature>
<dbReference type="PANTHER" id="PTHR45418">
    <property type="entry name" value="CANCER/TESTIS ANTIGEN 55"/>
    <property type="match status" value="1"/>
</dbReference>
<evidence type="ECO:0000259" key="16">
    <source>
        <dbReference type="Pfam" id="PF21632"/>
    </source>
</evidence>
<accession>A0A9Q1FJX5</accession>
<dbReference type="Pfam" id="PF21635">
    <property type="entry name" value="Mov-10_helical"/>
    <property type="match status" value="1"/>
</dbReference>
<feature type="domain" description="DNA2/NAM7 helicase helicase" evidence="14">
    <location>
        <begin position="544"/>
        <end position="613"/>
    </location>
</feature>
<evidence type="ECO:0000256" key="7">
    <source>
        <dbReference type="ARBA" id="ARBA00022806"/>
    </source>
</evidence>
<name>A0A9Q1FJX5_SYNKA</name>
<keyword evidence="8" id="KW-0067">ATP-binding</keyword>
<dbReference type="InterPro" id="IPR047187">
    <property type="entry name" value="SF1_C_Upf1"/>
</dbReference>
<dbReference type="Pfam" id="PF21633">
    <property type="entry name" value="MOV-10_Ig-like"/>
    <property type="match status" value="1"/>
</dbReference>
<dbReference type="FunFam" id="3.40.50.300:FF:000608">
    <property type="entry name" value="Mov10 RISC complex RNA helicase"/>
    <property type="match status" value="1"/>
</dbReference>
<evidence type="ECO:0000259" key="19">
    <source>
        <dbReference type="Pfam" id="PF21635"/>
    </source>
</evidence>
<dbReference type="GO" id="GO:0005524">
    <property type="term" value="F:ATP binding"/>
    <property type="evidence" value="ECO:0007669"/>
    <property type="project" value="UniProtKB-KW"/>
</dbReference>
<dbReference type="InterPro" id="IPR049079">
    <property type="entry name" value="Mov-10_helical"/>
</dbReference>
<dbReference type="EMBL" id="JAINUF010000005">
    <property type="protein sequence ID" value="KAJ8360337.1"/>
    <property type="molecule type" value="Genomic_DNA"/>
</dbReference>
<gene>
    <name evidence="20" type="ORF">SKAU_G00168620</name>
</gene>
<dbReference type="CDD" id="cd18038">
    <property type="entry name" value="DEXXQc_Helz-like"/>
    <property type="match status" value="1"/>
</dbReference>
<reference evidence="20" key="1">
    <citation type="journal article" date="2023" name="Science">
        <title>Genome structures resolve the early diversification of teleost fishes.</title>
        <authorList>
            <person name="Parey E."/>
            <person name="Louis A."/>
            <person name="Montfort J."/>
            <person name="Bouchez O."/>
            <person name="Roques C."/>
            <person name="Iampietro C."/>
            <person name="Lluch J."/>
            <person name="Castinel A."/>
            <person name="Donnadieu C."/>
            <person name="Desvignes T."/>
            <person name="Floi Bucao C."/>
            <person name="Jouanno E."/>
            <person name="Wen M."/>
            <person name="Mejri S."/>
            <person name="Dirks R."/>
            <person name="Jansen H."/>
            <person name="Henkel C."/>
            <person name="Chen W.J."/>
            <person name="Zahm M."/>
            <person name="Cabau C."/>
            <person name="Klopp C."/>
            <person name="Thompson A.W."/>
            <person name="Robinson-Rechavi M."/>
            <person name="Braasch I."/>
            <person name="Lecointre G."/>
            <person name="Bobe J."/>
            <person name="Postlethwait J.H."/>
            <person name="Berthelot C."/>
            <person name="Roest Crollius H."/>
            <person name="Guiguen Y."/>
        </authorList>
    </citation>
    <scope>NUCLEOTIDE SEQUENCE</scope>
    <source>
        <strain evidence="20">WJC10195</strain>
    </source>
</reference>
<keyword evidence="6" id="KW-0378">Hydrolase</keyword>
<evidence type="ECO:0000259" key="17">
    <source>
        <dbReference type="Pfam" id="PF21633"/>
    </source>
</evidence>
<evidence type="ECO:0000256" key="1">
    <source>
        <dbReference type="ARBA" id="ARBA00004201"/>
    </source>
</evidence>
<comment type="subcellular location">
    <subcellularLocation>
        <location evidence="1">Cytoplasm</location>
        <location evidence="1">P-body</location>
    </subcellularLocation>
</comment>
<sequence length="1033" mass="117107">MPSLKSSLQTGLDFIEYLGERKTKTDKNELRDIYNSEFRRNRNGIKDPNFSNVLFALMKFNKATVQRGKIFLNRKYSTMQSFILEEGPRSSQVRVFYGDQWRRPSRQKASAPPVANGGTTVPSTGAVPPPTVAPKPGIEPGSQAKKRLANKILQNLKVNRSEFIADKEGVVITSDHDMVEGRIQFCVERVQEVHVLKMYIQNMGAGALNFTYYTTLHRIRCFTLADEKRVTRACPLLLCPGDRYEVEVQFISLHIGYFPATMVFEFKPDPIANTKPFYIVRFLEAVTMTELSVALGPISPYKPYQSSTYRPVDTMVEEGEPPESTVVQELKPVVKLKEHKYPFYLKEIAKQQLEDTEFLSPAARQQLPSVRSLLVSPLSVQNYTKRFQILLHLEEIQMEVDIRKYDMHNKTMSQDKRNKKLLVLQVPGVAENRPSVLRGDHLRVTKAEDKDQPITVYKGYVHRVELESVKLGFSKKLVKNFINNMKFNVEFTINRYPLKLQHRAVELALRHQLGDVLFPTGSRGTPLPLPQAQLSLYDRKLEKNPEQRTAVQHIVSGVSRPAPYLVFGPPGTGKTVTLVEAIKQVHKNHPSAHILACAPSNSASDLLCERVQEHVGPHFLYRLYASSRDPGTVPNSLQKCCNWDARQDCFLFPSKETLMGYKIIVATVVTAGKLVTGGLPEGHFTHIFIDEAGHAVEPECIIGMAGLLHSETGQLVLAGDPKQLGPILRSPLAMQYGLGLSLLERLMQDNPLYQKEDKSGRFNQMFVTKLLRNYRSHPAILKIPNELFYDGELQVFADKELRNSYCTWEHLPKQGFPLIFHGVMGKDEREANSPSFFNVTEIQILMDYLRKLLQTQGKKGLATLSPKDIGIIAPYRKQVEKIQKAIRSVKDLNQLKDIAELKVGSVEEFQGQERMVIMVSAVRSSINYVKMDKDFSIGFLTNEKRFNVAITRAKALLIVVGNPVILNKDPTWEQFISYCSEEKGYTGFDYADAEGEGDVVTRLAALSIQVEPEVEHEESVTQQFLHPEWRNQL</sequence>
<evidence type="ECO:0000259" key="14">
    <source>
        <dbReference type="Pfam" id="PF13086"/>
    </source>
</evidence>
<keyword evidence="5" id="KW-0547">Nucleotide-binding</keyword>
<evidence type="ECO:0000313" key="21">
    <source>
        <dbReference type="Proteomes" id="UP001152622"/>
    </source>
</evidence>
<dbReference type="GO" id="GO:0003723">
    <property type="term" value="F:RNA binding"/>
    <property type="evidence" value="ECO:0007669"/>
    <property type="project" value="UniProtKB-KW"/>
</dbReference>
<dbReference type="CDD" id="cd18808">
    <property type="entry name" value="SF1_C_Upf1"/>
    <property type="match status" value="1"/>
</dbReference>
<keyword evidence="7" id="KW-0347">Helicase</keyword>
<evidence type="ECO:0000256" key="12">
    <source>
        <dbReference type="ARBA" id="ARBA00056357"/>
    </source>
</evidence>
<dbReference type="Gene3D" id="3.40.50.300">
    <property type="entry name" value="P-loop containing nucleotide triphosphate hydrolases"/>
    <property type="match status" value="2"/>
</dbReference>
<dbReference type="InterPro" id="IPR027417">
    <property type="entry name" value="P-loop_NTPase"/>
</dbReference>
<feature type="domain" description="Helicase MOV-10 Ig-like" evidence="17">
    <location>
        <begin position="160"/>
        <end position="286"/>
    </location>
</feature>
<evidence type="ECO:0000256" key="11">
    <source>
        <dbReference type="ARBA" id="ARBA00047984"/>
    </source>
</evidence>
<dbReference type="InterPro" id="IPR049075">
    <property type="entry name" value="MOV-10_N"/>
</dbReference>
<evidence type="ECO:0000259" key="18">
    <source>
        <dbReference type="Pfam" id="PF21634"/>
    </source>
</evidence>
<dbReference type="Pfam" id="PF21634">
    <property type="entry name" value="MOV-10_beta-barrel"/>
    <property type="match status" value="1"/>
</dbReference>
<proteinExistence type="inferred from homology"/>
<evidence type="ECO:0000313" key="20">
    <source>
        <dbReference type="EMBL" id="KAJ8360337.1"/>
    </source>
</evidence>
<dbReference type="Proteomes" id="UP001152622">
    <property type="component" value="Chromosome 5"/>
</dbReference>
<dbReference type="InterPro" id="IPR041677">
    <property type="entry name" value="DNA2/NAM7_AAA_11"/>
</dbReference>
<feature type="domain" description="DNA2/NAM7 helicase helicase" evidence="14">
    <location>
        <begin position="655"/>
        <end position="730"/>
    </location>
</feature>
<evidence type="ECO:0000256" key="3">
    <source>
        <dbReference type="ARBA" id="ARBA00012552"/>
    </source>
</evidence>
<keyword evidence="9" id="KW-0694">RNA-binding</keyword>
<comment type="caution">
    <text evidence="20">The sequence shown here is derived from an EMBL/GenBank/DDBJ whole genome shotgun (WGS) entry which is preliminary data.</text>
</comment>
<evidence type="ECO:0000256" key="4">
    <source>
        <dbReference type="ARBA" id="ARBA00022490"/>
    </source>
</evidence>